<organism evidence="1 2">
    <name type="scientific">Kitasatospora griseola</name>
    <name type="common">Streptomyces griseolosporeus</name>
    <dbReference type="NCBI Taxonomy" id="2064"/>
    <lineage>
        <taxon>Bacteria</taxon>
        <taxon>Bacillati</taxon>
        <taxon>Actinomycetota</taxon>
        <taxon>Actinomycetes</taxon>
        <taxon>Kitasatosporales</taxon>
        <taxon>Streptomycetaceae</taxon>
        <taxon>Kitasatospora</taxon>
    </lineage>
</organism>
<evidence type="ECO:0000313" key="2">
    <source>
        <dbReference type="Proteomes" id="UP000032066"/>
    </source>
</evidence>
<sequence length="73" mass="8002">MWIEGAADALGVKVCTLHKWRQRKAGPLAVRHAGRLMYAETDIVGYLQSLVDEAKSSAVVRNPRPDVRLSTAA</sequence>
<gene>
    <name evidence="1" type="ORF">TR51_06385</name>
</gene>
<protein>
    <recommendedName>
        <fullName evidence="3">Helix-turn-helix domain-containing protein</fullName>
    </recommendedName>
</protein>
<name>A0A0D0NFD7_KITGR</name>
<keyword evidence="2" id="KW-1185">Reference proteome</keyword>
<dbReference type="PATRIC" id="fig|2064.6.peg.1396"/>
<comment type="caution">
    <text evidence="1">The sequence shown here is derived from an EMBL/GenBank/DDBJ whole genome shotgun (WGS) entry which is preliminary data.</text>
</comment>
<dbReference type="AlphaFoldDB" id="A0A0D0NFD7"/>
<dbReference type="SUPFAM" id="SSF46955">
    <property type="entry name" value="Putative DNA-binding domain"/>
    <property type="match status" value="1"/>
</dbReference>
<proteinExistence type="predicted"/>
<accession>A0A0D0NFD7</accession>
<evidence type="ECO:0000313" key="1">
    <source>
        <dbReference type="EMBL" id="KIQ67015.1"/>
    </source>
</evidence>
<dbReference type="InterPro" id="IPR009061">
    <property type="entry name" value="DNA-bd_dom_put_sf"/>
</dbReference>
<dbReference type="Proteomes" id="UP000032066">
    <property type="component" value="Unassembled WGS sequence"/>
</dbReference>
<evidence type="ECO:0008006" key="3">
    <source>
        <dbReference type="Google" id="ProtNLM"/>
    </source>
</evidence>
<dbReference type="EMBL" id="JXZB01000001">
    <property type="protein sequence ID" value="KIQ67015.1"/>
    <property type="molecule type" value="Genomic_DNA"/>
</dbReference>
<reference evidence="1 2" key="1">
    <citation type="submission" date="2015-02" db="EMBL/GenBank/DDBJ databases">
        <title>Draft genome sequence of Kitasatospora griseola MF730-N6, a bafilomycin, terpentecin and satosporin producer.</title>
        <authorList>
            <person name="Arens J.C."/>
            <person name="Haltli B."/>
            <person name="Kerr R.G."/>
        </authorList>
    </citation>
    <scope>NUCLEOTIDE SEQUENCE [LARGE SCALE GENOMIC DNA]</scope>
    <source>
        <strain evidence="1 2">MF730-N6</strain>
    </source>
</reference>